<protein>
    <submittedName>
        <fullName evidence="3">SDR family NAD(P)-dependent oxidoreductase</fullName>
    </submittedName>
</protein>
<reference evidence="3" key="1">
    <citation type="submission" date="2021-06" db="EMBL/GenBank/DDBJ databases">
        <title>Paracoccus bacterium XHP0099 sp. nov., isolated from the surface waters of the Yellow Sea.</title>
        <authorList>
            <person name="Xue H."/>
            <person name="Zhang D."/>
        </authorList>
    </citation>
    <scope>NUCLEOTIDE SEQUENCE</scope>
    <source>
        <strain evidence="3">XHP0099</strain>
    </source>
</reference>
<keyword evidence="4" id="KW-1185">Reference proteome</keyword>
<evidence type="ECO:0000256" key="2">
    <source>
        <dbReference type="ARBA" id="ARBA00023002"/>
    </source>
</evidence>
<evidence type="ECO:0000313" key="4">
    <source>
        <dbReference type="Proteomes" id="UP001166191"/>
    </source>
</evidence>
<organism evidence="3 4">
    <name type="scientific">Paracoccus marinaquae</name>
    <dbReference type="NCBI Taxonomy" id="2841926"/>
    <lineage>
        <taxon>Bacteria</taxon>
        <taxon>Pseudomonadati</taxon>
        <taxon>Pseudomonadota</taxon>
        <taxon>Alphaproteobacteria</taxon>
        <taxon>Rhodobacterales</taxon>
        <taxon>Paracoccaceae</taxon>
        <taxon>Paracoccus</taxon>
    </lineage>
</organism>
<dbReference type="InterPro" id="IPR002347">
    <property type="entry name" value="SDR_fam"/>
</dbReference>
<dbReference type="Proteomes" id="UP001166191">
    <property type="component" value="Unassembled WGS sequence"/>
</dbReference>
<keyword evidence="2" id="KW-0560">Oxidoreductase</keyword>
<evidence type="ECO:0000256" key="1">
    <source>
        <dbReference type="ARBA" id="ARBA00006484"/>
    </source>
</evidence>
<dbReference type="PANTHER" id="PTHR44196:SF1">
    <property type="entry name" value="DEHYDROGENASE_REDUCTASE SDR FAMILY MEMBER 7B"/>
    <property type="match status" value="1"/>
</dbReference>
<dbReference type="RefSeq" id="WP_216031563.1">
    <property type="nucleotide sequence ID" value="NZ_JAHKNG010000002.1"/>
</dbReference>
<proteinExistence type="inferred from homology"/>
<dbReference type="Pfam" id="PF00106">
    <property type="entry name" value="adh_short"/>
    <property type="match status" value="1"/>
</dbReference>
<dbReference type="EMBL" id="JAHKNG010000002">
    <property type="protein sequence ID" value="MBU3028867.1"/>
    <property type="molecule type" value="Genomic_DNA"/>
</dbReference>
<accession>A0ABS6AG01</accession>
<name>A0ABS6AG01_9RHOB</name>
<dbReference type="PANTHER" id="PTHR44196">
    <property type="entry name" value="DEHYDROGENASE/REDUCTASE SDR FAMILY MEMBER 7B"/>
    <property type="match status" value="1"/>
</dbReference>
<dbReference type="PROSITE" id="PS00061">
    <property type="entry name" value="ADH_SHORT"/>
    <property type="match status" value="1"/>
</dbReference>
<sequence>MQAPLSLPSKILLTGGTSGIGAAMTDRLLAAGHHVITLARHATRLSPRPGLEMIDIDLSDSAEVRRVAAEIAARHADLSVLINNAGLQYPAALTEPDFDSAAMEAEVAVNLLAPALLVHGLLDRLRANAPGSAVVNIGSGLACFPKRRTALYCATKAGLHSFSQSLRYQLGAERVAVIEAILPLVDTPMTRGRGRGKITPDEAAAAIIAAIRTGRPEIWIGKARLLPVMSRLVPAIPRRLLRGS</sequence>
<comment type="caution">
    <text evidence="3">The sequence shown here is derived from an EMBL/GenBank/DDBJ whole genome shotgun (WGS) entry which is preliminary data.</text>
</comment>
<comment type="similarity">
    <text evidence="1">Belongs to the short-chain dehydrogenases/reductases (SDR) family.</text>
</comment>
<gene>
    <name evidence="3" type="ORF">KNW02_01890</name>
</gene>
<dbReference type="InterPro" id="IPR020904">
    <property type="entry name" value="Sc_DH/Rdtase_CS"/>
</dbReference>
<evidence type="ECO:0000313" key="3">
    <source>
        <dbReference type="EMBL" id="MBU3028867.1"/>
    </source>
</evidence>